<dbReference type="InterPro" id="IPR029010">
    <property type="entry name" value="ThuA-like"/>
</dbReference>
<feature type="domain" description="ThuA-like" evidence="1">
    <location>
        <begin position="2"/>
        <end position="110"/>
    </location>
</feature>
<feature type="non-terminal residue" evidence="2">
    <location>
        <position position="114"/>
    </location>
</feature>
<dbReference type="Pfam" id="PF06283">
    <property type="entry name" value="ThuA"/>
    <property type="match status" value="1"/>
</dbReference>
<gene>
    <name evidence="2" type="ORF">LCGC14_0581090</name>
</gene>
<organism evidence="2">
    <name type="scientific">marine sediment metagenome</name>
    <dbReference type="NCBI Taxonomy" id="412755"/>
    <lineage>
        <taxon>unclassified sequences</taxon>
        <taxon>metagenomes</taxon>
        <taxon>ecological metagenomes</taxon>
    </lineage>
</organism>
<proteinExistence type="predicted"/>
<dbReference type="SUPFAM" id="SSF52317">
    <property type="entry name" value="Class I glutamine amidotransferase-like"/>
    <property type="match status" value="1"/>
</dbReference>
<dbReference type="EMBL" id="LAZR01000879">
    <property type="protein sequence ID" value="KKN55578.1"/>
    <property type="molecule type" value="Genomic_DNA"/>
</dbReference>
<evidence type="ECO:0000259" key="1">
    <source>
        <dbReference type="Pfam" id="PF06283"/>
    </source>
</evidence>
<reference evidence="2" key="1">
    <citation type="journal article" date="2015" name="Nature">
        <title>Complex archaea that bridge the gap between prokaryotes and eukaryotes.</title>
        <authorList>
            <person name="Spang A."/>
            <person name="Saw J.H."/>
            <person name="Jorgensen S.L."/>
            <person name="Zaremba-Niedzwiedzka K."/>
            <person name="Martijn J."/>
            <person name="Lind A.E."/>
            <person name="van Eijk R."/>
            <person name="Schleper C."/>
            <person name="Guy L."/>
            <person name="Ettema T.J."/>
        </authorList>
    </citation>
    <scope>NUCLEOTIDE SEQUENCE</scope>
</reference>
<evidence type="ECO:0000313" key="2">
    <source>
        <dbReference type="EMBL" id="KKN55578.1"/>
    </source>
</evidence>
<comment type="caution">
    <text evidence="2">The sequence shown here is derived from an EMBL/GenBank/DDBJ whole genome shotgun (WGS) entry which is preliminary data.</text>
</comment>
<dbReference type="InterPro" id="IPR029062">
    <property type="entry name" value="Class_I_gatase-like"/>
</dbReference>
<dbReference type="Gene3D" id="3.40.50.880">
    <property type="match status" value="1"/>
</dbReference>
<name>A0A0F9UPP2_9ZZZZ</name>
<protein>
    <recommendedName>
        <fullName evidence="1">ThuA-like domain-containing protein</fullName>
    </recommendedName>
</protein>
<sequence length="114" mass="12081">MKALIVWGGWDGHEPGPVADVLESELQAKGVEVLKVNSLDPLTDEKLMKTIDVVSPCWTMGEMTGEQWEGLDAAVKAGMGIAGIHGGMGDAFRGNLTFQMMVGGQFVDHPGGII</sequence>
<accession>A0A0F9UPP2</accession>
<dbReference type="AlphaFoldDB" id="A0A0F9UPP2"/>